<sequence>MANPVPKPSYKRFKPTAKQRGNISPSVSQKVHERAGGRCERCGWAPGTFDPTGKRMGLQRAHLVRRWKLERTTEHDIALLCGPSVNSGTCHHWIDYTAEGREWAESFRMKLMGQYVQG</sequence>
<evidence type="ECO:0000256" key="1">
    <source>
        <dbReference type="SAM" id="MobiDB-lite"/>
    </source>
</evidence>
<comment type="caution">
    <text evidence="2">The sequence shown here is derived from an EMBL/GenBank/DDBJ whole genome shotgun (WGS) entry which is preliminary data.</text>
</comment>
<name>A0ABQ4N070_9BACL</name>
<feature type="region of interest" description="Disordered" evidence="1">
    <location>
        <begin position="1"/>
        <end position="36"/>
    </location>
</feature>
<evidence type="ECO:0000313" key="3">
    <source>
        <dbReference type="Proteomes" id="UP000680304"/>
    </source>
</evidence>
<proteinExistence type="predicted"/>
<gene>
    <name evidence="2" type="ORF">PACILC2_00860</name>
</gene>
<dbReference type="EMBL" id="BOVJ01000003">
    <property type="protein sequence ID" value="GIQ61518.1"/>
    <property type="molecule type" value="Genomic_DNA"/>
</dbReference>
<keyword evidence="3" id="KW-1185">Reference proteome</keyword>
<evidence type="ECO:0008006" key="4">
    <source>
        <dbReference type="Google" id="ProtNLM"/>
    </source>
</evidence>
<reference evidence="2 3" key="1">
    <citation type="submission" date="2021-04" db="EMBL/GenBank/DDBJ databases">
        <title>Draft genome sequence of Paenibacillus cisolokensis, LC2-13A.</title>
        <authorList>
            <person name="Uke A."/>
            <person name="Chhe C."/>
            <person name="Baramee S."/>
            <person name="Kosugi A."/>
        </authorList>
    </citation>
    <scope>NUCLEOTIDE SEQUENCE [LARGE SCALE GENOMIC DNA]</scope>
    <source>
        <strain evidence="2 3">LC2-13A</strain>
    </source>
</reference>
<organism evidence="2 3">
    <name type="scientific">Paenibacillus cisolokensis</name>
    <dbReference type="NCBI Taxonomy" id="1658519"/>
    <lineage>
        <taxon>Bacteria</taxon>
        <taxon>Bacillati</taxon>
        <taxon>Bacillota</taxon>
        <taxon>Bacilli</taxon>
        <taxon>Bacillales</taxon>
        <taxon>Paenibacillaceae</taxon>
        <taxon>Paenibacillus</taxon>
    </lineage>
</organism>
<accession>A0ABQ4N070</accession>
<feature type="compositionally biased region" description="Polar residues" evidence="1">
    <location>
        <begin position="19"/>
        <end position="29"/>
    </location>
</feature>
<protein>
    <recommendedName>
        <fullName evidence="4">HNH endonuclease</fullName>
    </recommendedName>
</protein>
<evidence type="ECO:0000313" key="2">
    <source>
        <dbReference type="EMBL" id="GIQ61518.1"/>
    </source>
</evidence>
<dbReference type="Proteomes" id="UP000680304">
    <property type="component" value="Unassembled WGS sequence"/>
</dbReference>